<dbReference type="SUPFAM" id="SSF46785">
    <property type="entry name" value="Winged helix' DNA-binding domain"/>
    <property type="match status" value="1"/>
</dbReference>
<reference evidence="7" key="1">
    <citation type="journal article" date="2023" name="Plant J.">
        <title>Genome sequences and population genomics provide insights into the demographic history, inbreeding, and mutation load of two 'living fossil' tree species of Dipteronia.</title>
        <authorList>
            <person name="Feng Y."/>
            <person name="Comes H.P."/>
            <person name="Chen J."/>
            <person name="Zhu S."/>
            <person name="Lu R."/>
            <person name="Zhang X."/>
            <person name="Li P."/>
            <person name="Qiu J."/>
            <person name="Olsen K.M."/>
            <person name="Qiu Y."/>
        </authorList>
    </citation>
    <scope>NUCLEOTIDE SEQUENCE</scope>
    <source>
        <strain evidence="7">KIB01</strain>
    </source>
</reference>
<dbReference type="GO" id="GO:0046983">
    <property type="term" value="F:protein dimerization activity"/>
    <property type="evidence" value="ECO:0007669"/>
    <property type="project" value="InterPro"/>
</dbReference>
<evidence type="ECO:0000259" key="5">
    <source>
        <dbReference type="Pfam" id="PF00891"/>
    </source>
</evidence>
<dbReference type="PROSITE" id="PS51683">
    <property type="entry name" value="SAM_OMT_II"/>
    <property type="match status" value="1"/>
</dbReference>
<gene>
    <name evidence="7" type="ORF">Ddye_017423</name>
</gene>
<dbReference type="AlphaFoldDB" id="A0AAD9WZS3"/>
<dbReference type="PIRSF" id="PIRSF005739">
    <property type="entry name" value="O-mtase"/>
    <property type="match status" value="1"/>
</dbReference>
<dbReference type="FunFam" id="3.40.50.150:FF:000061">
    <property type="entry name" value="Caffeic acid O-methyltransferase"/>
    <property type="match status" value="1"/>
</dbReference>
<keyword evidence="2" id="KW-0808">Transferase</keyword>
<proteinExistence type="predicted"/>
<name>A0AAD9WZS3_9ROSI</name>
<sequence>METQPQHKPIKEDDEEEAFSYAMQLVTGVALNMSLQSAIELGVFDIIAKAGPAAKLSASDIASHMSSVNKDAPIMLDRILWLLATHRVVNCSVVVGSENLYSLTPTSKYFVRDQHGVSLGSLMALAQDKVFLDSWFQLKDAVLEGGVPFDRVHGTNAFEYPGLDSRFNQVFNKAMHNHTTIVIKEILEVYRGFENLKQLVDVGGGLGVTLKAITAKYPHIKAINFDLPHVIQHASHSPGVEHVGGDMFESVPESEAIFLKWILHDWSDEHCLRLLKNCYKAIPDDGKVIVVEAIVPEIPVASAAAKTTSQIDVIMMTQNPGGKERTRLEFTSLATGAGFSGIRFDCFACNFCIMELYK</sequence>
<dbReference type="EMBL" id="JANJYI010000005">
    <property type="protein sequence ID" value="KAK2649934.1"/>
    <property type="molecule type" value="Genomic_DNA"/>
</dbReference>
<dbReference type="FunFam" id="1.10.10.10:FF:000357">
    <property type="entry name" value="Caffeic acid 3-O-methyltransferase"/>
    <property type="match status" value="1"/>
</dbReference>
<evidence type="ECO:0000256" key="2">
    <source>
        <dbReference type="ARBA" id="ARBA00022679"/>
    </source>
</evidence>
<evidence type="ECO:0000256" key="1">
    <source>
        <dbReference type="ARBA" id="ARBA00022603"/>
    </source>
</evidence>
<evidence type="ECO:0000256" key="3">
    <source>
        <dbReference type="ARBA" id="ARBA00022691"/>
    </source>
</evidence>
<feature type="domain" description="O-methyltransferase dimerisation" evidence="6">
    <location>
        <begin position="23"/>
        <end position="112"/>
    </location>
</feature>
<comment type="caution">
    <text evidence="7">The sequence shown here is derived from an EMBL/GenBank/DDBJ whole genome shotgun (WGS) entry which is preliminary data.</text>
</comment>
<evidence type="ECO:0000313" key="8">
    <source>
        <dbReference type="Proteomes" id="UP001280121"/>
    </source>
</evidence>
<dbReference type="InterPro" id="IPR036390">
    <property type="entry name" value="WH_DNA-bd_sf"/>
</dbReference>
<keyword evidence="1" id="KW-0489">Methyltransferase</keyword>
<feature type="domain" description="O-methyltransferase C-terminal" evidence="5">
    <location>
        <begin position="135"/>
        <end position="340"/>
    </location>
</feature>
<dbReference type="Pfam" id="PF00891">
    <property type="entry name" value="Methyltransf_2"/>
    <property type="match status" value="1"/>
</dbReference>
<dbReference type="InterPro" id="IPR036388">
    <property type="entry name" value="WH-like_DNA-bd_sf"/>
</dbReference>
<keyword evidence="3" id="KW-0949">S-adenosyl-L-methionine</keyword>
<dbReference type="Gene3D" id="1.10.10.10">
    <property type="entry name" value="Winged helix-like DNA-binding domain superfamily/Winged helix DNA-binding domain"/>
    <property type="match status" value="1"/>
</dbReference>
<dbReference type="GO" id="GO:0008171">
    <property type="term" value="F:O-methyltransferase activity"/>
    <property type="evidence" value="ECO:0007669"/>
    <property type="project" value="InterPro"/>
</dbReference>
<dbReference type="Gene3D" id="3.40.50.150">
    <property type="entry name" value="Vaccinia Virus protein VP39"/>
    <property type="match status" value="1"/>
</dbReference>
<dbReference type="InterPro" id="IPR001077">
    <property type="entry name" value="COMT_C"/>
</dbReference>
<dbReference type="Proteomes" id="UP001280121">
    <property type="component" value="Unassembled WGS sequence"/>
</dbReference>
<evidence type="ECO:0000256" key="4">
    <source>
        <dbReference type="PIRSR" id="PIRSR005739-1"/>
    </source>
</evidence>
<dbReference type="GO" id="GO:0032259">
    <property type="term" value="P:methylation"/>
    <property type="evidence" value="ECO:0007669"/>
    <property type="project" value="UniProtKB-KW"/>
</dbReference>
<accession>A0AAD9WZS3</accession>
<dbReference type="InterPro" id="IPR012967">
    <property type="entry name" value="COMT_dimerisation"/>
</dbReference>
<protein>
    <submittedName>
        <fullName evidence="7">Uncharacterized protein</fullName>
    </submittedName>
</protein>
<dbReference type="InterPro" id="IPR029063">
    <property type="entry name" value="SAM-dependent_MTases_sf"/>
</dbReference>
<evidence type="ECO:0000259" key="6">
    <source>
        <dbReference type="Pfam" id="PF08100"/>
    </source>
</evidence>
<dbReference type="InterPro" id="IPR016461">
    <property type="entry name" value="COMT-like"/>
</dbReference>
<dbReference type="SUPFAM" id="SSF53335">
    <property type="entry name" value="S-adenosyl-L-methionine-dependent methyltransferases"/>
    <property type="match status" value="1"/>
</dbReference>
<keyword evidence="8" id="KW-1185">Reference proteome</keyword>
<dbReference type="Pfam" id="PF08100">
    <property type="entry name" value="Dimerisation"/>
    <property type="match status" value="1"/>
</dbReference>
<evidence type="ECO:0000313" key="7">
    <source>
        <dbReference type="EMBL" id="KAK2649934.1"/>
    </source>
</evidence>
<organism evidence="7 8">
    <name type="scientific">Dipteronia dyeriana</name>
    <dbReference type="NCBI Taxonomy" id="168575"/>
    <lineage>
        <taxon>Eukaryota</taxon>
        <taxon>Viridiplantae</taxon>
        <taxon>Streptophyta</taxon>
        <taxon>Embryophyta</taxon>
        <taxon>Tracheophyta</taxon>
        <taxon>Spermatophyta</taxon>
        <taxon>Magnoliopsida</taxon>
        <taxon>eudicotyledons</taxon>
        <taxon>Gunneridae</taxon>
        <taxon>Pentapetalae</taxon>
        <taxon>rosids</taxon>
        <taxon>malvids</taxon>
        <taxon>Sapindales</taxon>
        <taxon>Sapindaceae</taxon>
        <taxon>Hippocastanoideae</taxon>
        <taxon>Acereae</taxon>
        <taxon>Dipteronia</taxon>
    </lineage>
</organism>
<dbReference type="PANTHER" id="PTHR11746">
    <property type="entry name" value="O-METHYLTRANSFERASE"/>
    <property type="match status" value="1"/>
</dbReference>
<feature type="active site" description="Proton acceptor" evidence="4">
    <location>
        <position position="264"/>
    </location>
</feature>